<sequence length="322" mass="36861">MSEFNVDELREHIMIALDEAQQARHQNGWFSAITTRLNDGTAKEATEWTAFAIMSTATLISLKKIPWSKRSKRRFHIFPFIATFTSAVCYLLLALGYSGEQTCKEYHLANPNATDEPDDWQPGSLEAGTNLKICRQSAGLNQPEWYLLLMLWISQFVTQAVGSLASGSAAYSIMTILDNDRSSGSDEWKLVLKFWPYATAVFFIVRSTYQMITHRNAEARRFFFSLASYVCALYGIRTAVFWWANRRVFPSNIEYIIYAIIDVFLHSVTCLWLLEADVPNVGIDYDVDVIQHAAPAFDLSQVFLFLRMSQIAMWYHNQGYKS</sequence>
<feature type="transmembrane region" description="Helical" evidence="1">
    <location>
        <begin position="194"/>
        <end position="212"/>
    </location>
</feature>
<feature type="transmembrane region" description="Helical" evidence="1">
    <location>
        <begin position="77"/>
        <end position="97"/>
    </location>
</feature>
<organism evidence="2 3">
    <name type="scientific">Fusarium ambrosium</name>
    <dbReference type="NCBI Taxonomy" id="131363"/>
    <lineage>
        <taxon>Eukaryota</taxon>
        <taxon>Fungi</taxon>
        <taxon>Dikarya</taxon>
        <taxon>Ascomycota</taxon>
        <taxon>Pezizomycotina</taxon>
        <taxon>Sordariomycetes</taxon>
        <taxon>Hypocreomycetidae</taxon>
        <taxon>Hypocreales</taxon>
        <taxon>Nectriaceae</taxon>
        <taxon>Fusarium</taxon>
        <taxon>Fusarium solani species complex</taxon>
    </lineage>
</organism>
<reference evidence="2 3" key="1">
    <citation type="submission" date="2017-06" db="EMBL/GenBank/DDBJ databases">
        <title>Cmopartive genomic analysis of Ambrosia Fusariam Clade fungi.</title>
        <authorList>
            <person name="Stajich J.E."/>
            <person name="Carrillo J."/>
            <person name="Kijimoto T."/>
            <person name="Eskalen A."/>
            <person name="O'Donnell K."/>
            <person name="Kasson M."/>
        </authorList>
    </citation>
    <scope>NUCLEOTIDE SEQUENCE [LARGE SCALE GENOMIC DNA]</scope>
    <source>
        <strain evidence="2 3">NRRL 20438</strain>
    </source>
</reference>
<name>A0A428TTR4_9HYPO</name>
<gene>
    <name evidence="2" type="ORF">CDV31_009575</name>
</gene>
<accession>A0A428TTR4</accession>
<keyword evidence="3" id="KW-1185">Reference proteome</keyword>
<feature type="transmembrane region" description="Helical" evidence="1">
    <location>
        <begin position="145"/>
        <end position="173"/>
    </location>
</feature>
<evidence type="ECO:0000313" key="2">
    <source>
        <dbReference type="EMBL" id="RSM05423.1"/>
    </source>
</evidence>
<dbReference type="AlphaFoldDB" id="A0A428TTR4"/>
<proteinExistence type="predicted"/>
<evidence type="ECO:0000313" key="3">
    <source>
        <dbReference type="Proteomes" id="UP000288429"/>
    </source>
</evidence>
<feature type="transmembrane region" description="Helical" evidence="1">
    <location>
        <begin position="255"/>
        <end position="274"/>
    </location>
</feature>
<evidence type="ECO:0000256" key="1">
    <source>
        <dbReference type="SAM" id="Phobius"/>
    </source>
</evidence>
<dbReference type="EMBL" id="NIZV01000138">
    <property type="protein sequence ID" value="RSM05423.1"/>
    <property type="molecule type" value="Genomic_DNA"/>
</dbReference>
<protein>
    <submittedName>
        <fullName evidence="2">Uncharacterized protein</fullName>
    </submittedName>
</protein>
<comment type="caution">
    <text evidence="2">The sequence shown here is derived from an EMBL/GenBank/DDBJ whole genome shotgun (WGS) entry which is preliminary data.</text>
</comment>
<feature type="transmembrane region" description="Helical" evidence="1">
    <location>
        <begin position="224"/>
        <end position="243"/>
    </location>
</feature>
<keyword evidence="1" id="KW-0472">Membrane</keyword>
<keyword evidence="1" id="KW-1133">Transmembrane helix</keyword>
<dbReference type="Proteomes" id="UP000288429">
    <property type="component" value="Unassembled WGS sequence"/>
</dbReference>
<keyword evidence="1" id="KW-0812">Transmembrane</keyword>
<dbReference type="Gene3D" id="1.20.1070.10">
    <property type="entry name" value="Rhodopsin 7-helix transmembrane proteins"/>
    <property type="match status" value="1"/>
</dbReference>